<dbReference type="Gene3D" id="3.90.550.60">
    <property type="match status" value="1"/>
</dbReference>
<proteinExistence type="predicted"/>
<sequence>MKSNNILFPITFPRSFSAEDTSSFLRHSGNVFVKVDSLSLKENSWISTDTYHNLFAKNKIFALTDYSDYKFRIIGHGNCMVEVISITKNDHYTFESFVTSVHLEDNFDTDILVDNNIQCDALYVKITAIDDTEIKEISVCANNNKPKNVKVAYCICSFNREPFVKKFVDEVASKFIGCDDIKFFISNNGPDYNIEFPNNFEVIKNRNLGGAGGFTRAMVAALDQDSFTHIILADDDIHLHKGVIDKTIYLLKGLKQEYSDHFISGSMLSLEESWLQYERNSLLTDGGFVHFGHFNDTRSKADAISNAIVMPHKGLAGWWYCVIPVKEIKEFDLPLPIFVRGDDVEYSTRCARKIISVNGICVWHEPFIKKYNEIMEDYYLCRNLVLISYLYDSSHRNLRKKFIVKKFIKNILVFDYVSAEFNLLALEHLINEVYLQDADTLHKELFAELKNKMEQIPVYNADYTGYEDRRMGKLKTLLLLILQQGFGISRGTRSTLGGFRRSIMNFTGVKEMHVYQGSQIYRIYRFDYFRSWSILIKFFKMNLVMRINNKSLKVKVLKFREEKSKLSSWREIFRRD</sequence>
<dbReference type="SUPFAM" id="SSF53448">
    <property type="entry name" value="Nucleotide-diphospho-sugar transferases"/>
    <property type="match status" value="1"/>
</dbReference>
<name>A0A1I3WWS9_9GAMM</name>
<dbReference type="Proteomes" id="UP000198841">
    <property type="component" value="Unassembled WGS sequence"/>
</dbReference>
<dbReference type="RefSeq" id="WP_008104841.1">
    <property type="nucleotide sequence ID" value="NZ_FOSD01000004.1"/>
</dbReference>
<dbReference type="EMBL" id="FOSD01000004">
    <property type="protein sequence ID" value="SFK11935.1"/>
    <property type="molecule type" value="Genomic_DNA"/>
</dbReference>
<dbReference type="InterPro" id="IPR029044">
    <property type="entry name" value="Nucleotide-diphossugar_trans"/>
</dbReference>
<evidence type="ECO:0000313" key="2">
    <source>
        <dbReference type="Proteomes" id="UP000198841"/>
    </source>
</evidence>
<evidence type="ECO:0000313" key="1">
    <source>
        <dbReference type="EMBL" id="SFK11935.1"/>
    </source>
</evidence>
<reference evidence="1 2" key="1">
    <citation type="submission" date="2016-10" db="EMBL/GenBank/DDBJ databases">
        <authorList>
            <person name="Varghese N."/>
            <person name="Submissions S."/>
        </authorList>
    </citation>
    <scope>NUCLEOTIDE SEQUENCE [LARGE SCALE GENOMIC DNA]</scope>
    <source>
        <strain evidence="1 2">YR512</strain>
    </source>
</reference>
<comment type="caution">
    <text evidence="1">The sequence shown here is derived from an EMBL/GenBank/DDBJ whole genome shotgun (WGS) entry which is preliminary data.</text>
</comment>
<protein>
    <submittedName>
        <fullName evidence="1">Glycosyltransferase, GT2 family</fullName>
    </submittedName>
</protein>
<keyword evidence="2" id="KW-1185">Reference proteome</keyword>
<gene>
    <name evidence="1" type="ORF">SAMN05518863_104445</name>
</gene>
<organism evidence="1 2">
    <name type="scientific">Candidatus Pantoea symbiotica</name>
    <dbReference type="NCBI Taxonomy" id="1884370"/>
    <lineage>
        <taxon>Bacteria</taxon>
        <taxon>Pseudomonadati</taxon>
        <taxon>Pseudomonadota</taxon>
        <taxon>Gammaproteobacteria</taxon>
        <taxon>Enterobacterales</taxon>
        <taxon>Erwiniaceae</taxon>
        <taxon>Pantoea</taxon>
    </lineage>
</organism>
<accession>A0A1I3WWS9</accession>